<dbReference type="Proteomes" id="UP001501237">
    <property type="component" value="Unassembled WGS sequence"/>
</dbReference>
<evidence type="ECO:0000256" key="1">
    <source>
        <dbReference type="SAM" id="Phobius"/>
    </source>
</evidence>
<dbReference type="RefSeq" id="WP_344835450.1">
    <property type="nucleotide sequence ID" value="NZ_BAAAUV010000021.1"/>
</dbReference>
<keyword evidence="1" id="KW-0812">Transmembrane</keyword>
<reference evidence="4" key="1">
    <citation type="journal article" date="2019" name="Int. J. Syst. Evol. Microbiol.">
        <title>The Global Catalogue of Microorganisms (GCM) 10K type strain sequencing project: providing services to taxonomists for standard genome sequencing and annotation.</title>
        <authorList>
            <consortium name="The Broad Institute Genomics Platform"/>
            <consortium name="The Broad Institute Genome Sequencing Center for Infectious Disease"/>
            <person name="Wu L."/>
            <person name="Ma J."/>
        </authorList>
    </citation>
    <scope>NUCLEOTIDE SEQUENCE [LARGE SCALE GENOMIC DNA]</scope>
    <source>
        <strain evidence="4">JCM 9377</strain>
    </source>
</reference>
<accession>A0ABP6QHI9</accession>
<dbReference type="PANTHER" id="PTHR46844:SF1">
    <property type="entry name" value="SLR5058 PROTEIN"/>
    <property type="match status" value="1"/>
</dbReference>
<keyword evidence="1" id="KW-1133">Transmembrane helix</keyword>
<evidence type="ECO:0000313" key="3">
    <source>
        <dbReference type="EMBL" id="GAA3231261.1"/>
    </source>
</evidence>
<comment type="caution">
    <text evidence="3">The sequence shown here is derived from an EMBL/GenBank/DDBJ whole genome shotgun (WGS) entry which is preliminary data.</text>
</comment>
<dbReference type="PANTHER" id="PTHR46844">
    <property type="entry name" value="SLR5058 PROTEIN"/>
    <property type="match status" value="1"/>
</dbReference>
<evidence type="ECO:0000313" key="4">
    <source>
        <dbReference type="Proteomes" id="UP001501237"/>
    </source>
</evidence>
<evidence type="ECO:0000259" key="2">
    <source>
        <dbReference type="PROSITE" id="PS50837"/>
    </source>
</evidence>
<dbReference type="InterPro" id="IPR027417">
    <property type="entry name" value="P-loop_NTPase"/>
</dbReference>
<keyword evidence="4" id="KW-1185">Reference proteome</keyword>
<feature type="transmembrane region" description="Helical" evidence="1">
    <location>
        <begin position="35"/>
        <end position="55"/>
    </location>
</feature>
<sequence>MTRLRKASMIVTTAGLAVAVGVATNQVLNGDVLSWTWAYVAFGLAVIAAVVASVATEPESTRDRPVRFARRAYLRQLHEVVRFVDTVGIATSSEFTPLMRHVYVDVALRRRPVQDAAHAEFVGREQGTVERRKLESFFGEGRVLAVLGGPGSGKTTMVRHTALSLCSGRGRLPILVYLRDHAALILGDEPAELEDVAVAAAWLDGRVPAAWVRGELDHGRCVVLLDGLDEVSDEAGRKRVSRWVNRQIQRYPGNDFVLTSRPHGYQANPVPAAEVLQVQRFTGEQISEFLRYWYYEMKSRGLNERGPSVRAVSDREAADLLDRIRAQSSLYDLASNPLLLTMIANVHRYRGKLPGSRAELYAEMCDVLIHRRQEAKDLTDATGLRGSQKVRVIRHLALHMMRGELKSITFGAARSAVRQRLRQVSADVTPEVFLDEIRKSGLLVEREYGHYAFAHLTLQEYLAAAQIREQPGPHLRHLVGNVNDPWWRETTLLWAADSDATPVIEACLSADTVRALALAFDCADESSEIDPHVRDHLNAILAQTDSVSDERRRLVLGVHATRALKDVITLGNGTTICTAPVSVHLYDLFRTDVLRHSGLRMRELPSSGGAVVGAAPQERARFLDWLNRLSDDERFGLPSTDDLSDPDAASITALCEHPVWTREGLWTKSSVDWPFEEPAAWPAVFSAALFTETVTELQLGVRAVAAPSRHGVAMIVLAVLEDADHAHPWSRARNALTTLSLCSAAMEALHHTRSIHARAGAAYGYQIEAIQQAIDLISDRLDPGPELDAAATLLSRFTAPTAARSDPETLAEAAALEPSLVGLASEALRELDGPESPPLVTSQARGHDAESLAGLMRARYFAFIEAFTGRHLPILSEFGTPHPTNRPAAHSLLASFGFRDDDWLEPYPESVEPVAIVQKRGRSLQHHYRLNTRGPLPGPLVAAHFVLVEAWDVSGPGRAERKLPGPAYEGFLRTRPSSSPFRTVVRVPADPLLELDLLAGAEDGRTHFWQVLTEFRERTRADLAWALNDAWEAPQKDRQARILSSACVELLAMAEMFDVPMLAAVAHSLGLHRQDSGRVPNEVIMLVRG</sequence>
<name>A0ABP6QHI9_9ACTN</name>
<gene>
    <name evidence="3" type="ORF">GCM10010468_62280</name>
</gene>
<dbReference type="Gene3D" id="3.40.50.300">
    <property type="entry name" value="P-loop containing nucleotide triphosphate hydrolases"/>
    <property type="match status" value="1"/>
</dbReference>
<dbReference type="SUPFAM" id="SSF52540">
    <property type="entry name" value="P-loop containing nucleoside triphosphate hydrolases"/>
    <property type="match status" value="1"/>
</dbReference>
<proteinExistence type="predicted"/>
<organism evidence="3 4">
    <name type="scientific">Actinocorallia longicatena</name>
    <dbReference type="NCBI Taxonomy" id="111803"/>
    <lineage>
        <taxon>Bacteria</taxon>
        <taxon>Bacillati</taxon>
        <taxon>Actinomycetota</taxon>
        <taxon>Actinomycetes</taxon>
        <taxon>Streptosporangiales</taxon>
        <taxon>Thermomonosporaceae</taxon>
        <taxon>Actinocorallia</taxon>
    </lineage>
</organism>
<dbReference type="Pfam" id="PF05729">
    <property type="entry name" value="NACHT"/>
    <property type="match status" value="1"/>
</dbReference>
<dbReference type="PROSITE" id="PS50837">
    <property type="entry name" value="NACHT"/>
    <property type="match status" value="1"/>
</dbReference>
<keyword evidence="1" id="KW-0472">Membrane</keyword>
<dbReference type="InterPro" id="IPR007111">
    <property type="entry name" value="NACHT_NTPase"/>
</dbReference>
<protein>
    <recommendedName>
        <fullName evidence="2">NACHT domain-containing protein</fullName>
    </recommendedName>
</protein>
<dbReference type="EMBL" id="BAAAUV010000021">
    <property type="protein sequence ID" value="GAA3231261.1"/>
    <property type="molecule type" value="Genomic_DNA"/>
</dbReference>
<feature type="domain" description="NACHT" evidence="2">
    <location>
        <begin position="142"/>
        <end position="262"/>
    </location>
</feature>